<evidence type="ECO:0000256" key="5">
    <source>
        <dbReference type="ARBA" id="ARBA00023136"/>
    </source>
</evidence>
<accession>A0A5N5E7X7</accession>
<dbReference type="Proteomes" id="UP000325576">
    <property type="component" value="Unassembled WGS sequence"/>
</dbReference>
<sequence>ALLLIFSVALLGPLLVRGIIKVIGGPLRRSGSASKVLAAANAESNSRRLSSAVVPLALAIALGSVQFFSQSTVAAEASNQSIKGVTADLIVGAPAGIAPSLLDSIASVPGVSAANPVVRSQVLPVPSGEEGGSADSAIAAQGIDAASADATLDLAVTEGDLSALTGDTVAVSEDGAFTLGAKVGQRVDLYLGDGTLVHPMVVAKYGRGLGFGDVTMPIETLRQHSTDALIDTVLVAAEPGRSAEVQQSLRSFPSIAAMNQDQFGAAGEDQRRMQSWVSILAVLVLLGYLAVAVVNTLVAATAERSREFALLQLVGSRTRQVRAMMRIESLMVVGIAVVVGSLIALPPLMGIAVAVSGQPIPAISPAAYGSIVAVTAVLGFVSIAIPTRAALRKNPMDGVRNH</sequence>
<dbReference type="GO" id="GO:0005886">
    <property type="term" value="C:plasma membrane"/>
    <property type="evidence" value="ECO:0007669"/>
    <property type="project" value="UniProtKB-SubCell"/>
</dbReference>
<keyword evidence="4 6" id="KW-1133">Transmembrane helix</keyword>
<feature type="transmembrane region" description="Helical" evidence="6">
    <location>
        <begin position="276"/>
        <end position="298"/>
    </location>
</feature>
<name>A0A5N5E7X7_RHOER</name>
<dbReference type="InterPro" id="IPR038766">
    <property type="entry name" value="Membrane_comp_ABC_pdt"/>
</dbReference>
<evidence type="ECO:0000313" key="8">
    <source>
        <dbReference type="EMBL" id="KAB2585951.1"/>
    </source>
</evidence>
<dbReference type="AlphaFoldDB" id="A0A5N5E7X7"/>
<feature type="transmembrane region" description="Helical" evidence="6">
    <location>
        <begin position="367"/>
        <end position="386"/>
    </location>
</feature>
<dbReference type="InterPro" id="IPR003838">
    <property type="entry name" value="ABC3_permease_C"/>
</dbReference>
<evidence type="ECO:0000256" key="2">
    <source>
        <dbReference type="ARBA" id="ARBA00022475"/>
    </source>
</evidence>
<gene>
    <name evidence="8" type="ORF">BS297_07770</name>
</gene>
<evidence type="ECO:0000313" key="9">
    <source>
        <dbReference type="Proteomes" id="UP000325576"/>
    </source>
</evidence>
<keyword evidence="3 6" id="KW-0812">Transmembrane</keyword>
<feature type="domain" description="ABC3 transporter permease C-terminal" evidence="7">
    <location>
        <begin position="280"/>
        <end position="395"/>
    </location>
</feature>
<feature type="non-terminal residue" evidence="8">
    <location>
        <position position="1"/>
    </location>
</feature>
<organism evidence="8 9">
    <name type="scientific">Rhodococcus erythropolis</name>
    <name type="common">Arthrobacter picolinophilus</name>
    <dbReference type="NCBI Taxonomy" id="1833"/>
    <lineage>
        <taxon>Bacteria</taxon>
        <taxon>Bacillati</taxon>
        <taxon>Actinomycetota</taxon>
        <taxon>Actinomycetes</taxon>
        <taxon>Mycobacteriales</taxon>
        <taxon>Nocardiaceae</taxon>
        <taxon>Rhodococcus</taxon>
        <taxon>Rhodococcus erythropolis group</taxon>
    </lineage>
</organism>
<evidence type="ECO:0000256" key="6">
    <source>
        <dbReference type="SAM" id="Phobius"/>
    </source>
</evidence>
<dbReference type="Pfam" id="PF02687">
    <property type="entry name" value="FtsX"/>
    <property type="match status" value="1"/>
</dbReference>
<dbReference type="PANTHER" id="PTHR30287">
    <property type="entry name" value="MEMBRANE COMPONENT OF PREDICTED ABC SUPERFAMILY METABOLITE UPTAKE TRANSPORTER"/>
    <property type="match status" value="1"/>
</dbReference>
<keyword evidence="2" id="KW-1003">Cell membrane</keyword>
<comment type="caution">
    <text evidence="8">The sequence shown here is derived from an EMBL/GenBank/DDBJ whole genome shotgun (WGS) entry which is preliminary data.</text>
</comment>
<evidence type="ECO:0000256" key="1">
    <source>
        <dbReference type="ARBA" id="ARBA00004651"/>
    </source>
</evidence>
<feature type="transmembrane region" description="Helical" evidence="6">
    <location>
        <begin position="329"/>
        <end position="355"/>
    </location>
</feature>
<dbReference type="EMBL" id="MRBO01000259">
    <property type="protein sequence ID" value="KAB2585951.1"/>
    <property type="molecule type" value="Genomic_DNA"/>
</dbReference>
<dbReference type="PANTHER" id="PTHR30287:SF1">
    <property type="entry name" value="INNER MEMBRANE PROTEIN"/>
    <property type="match status" value="1"/>
</dbReference>
<evidence type="ECO:0000256" key="3">
    <source>
        <dbReference type="ARBA" id="ARBA00022692"/>
    </source>
</evidence>
<evidence type="ECO:0000259" key="7">
    <source>
        <dbReference type="Pfam" id="PF02687"/>
    </source>
</evidence>
<protein>
    <submittedName>
        <fullName evidence="8">ABC transporter permease</fullName>
    </submittedName>
</protein>
<keyword evidence="5 6" id="KW-0472">Membrane</keyword>
<proteinExistence type="predicted"/>
<reference evidence="8 9" key="1">
    <citation type="journal article" date="2017" name="Poromechanics V (2013)">
        <title>Genomic Characterization of the Arsenic-Tolerant Actinobacterium, &lt;i&gt;Rhodococcus erythropolis&lt;/i&gt; S43.</title>
        <authorList>
            <person name="Retamal-Morales G."/>
            <person name="Mehnert M."/>
            <person name="Schwabe R."/>
            <person name="Tischler D."/>
            <person name="Schloemann M."/>
            <person name="Levican G.J."/>
        </authorList>
    </citation>
    <scope>NUCLEOTIDE SEQUENCE [LARGE SCALE GENOMIC DNA]</scope>
    <source>
        <strain evidence="8 9">S43</strain>
    </source>
</reference>
<comment type="subcellular location">
    <subcellularLocation>
        <location evidence="1">Cell membrane</location>
        <topology evidence="1">Multi-pass membrane protein</topology>
    </subcellularLocation>
</comment>
<evidence type="ECO:0000256" key="4">
    <source>
        <dbReference type="ARBA" id="ARBA00022989"/>
    </source>
</evidence>